<dbReference type="STRING" id="659018.ABB34_00580"/>
<proteinExistence type="predicted"/>
<gene>
    <name evidence="1" type="ORF">ABB34_00580</name>
</gene>
<sequence>METTQDTAALPPLNPVDGYMRVNYRHHYAELLRMVAAPPEAIAELCLFRFWLACRAHHHAHAGNADTPTPLRPPAGWPLPRHASGFDVERMLGRGLVPLLESRLQLYDRFVLLGHNAADPQGLDAAALALSCQLFVQAPPIARAYLQAETRHLFARMLAACATPASSPA</sequence>
<dbReference type="PATRIC" id="fig|659018.3.peg.1748"/>
<dbReference type="EMBL" id="LDJP01000005">
    <property type="protein sequence ID" value="KRG88333.1"/>
    <property type="molecule type" value="Genomic_DNA"/>
</dbReference>
<reference evidence="1 2" key="1">
    <citation type="submission" date="2015-05" db="EMBL/GenBank/DDBJ databases">
        <title>Genome sequencing and analysis of members of genus Stenotrophomonas.</title>
        <authorList>
            <person name="Patil P.P."/>
            <person name="Midha S."/>
            <person name="Patil P.B."/>
        </authorList>
    </citation>
    <scope>NUCLEOTIDE SEQUENCE [LARGE SCALE GENOMIC DNA]</scope>
    <source>
        <strain evidence="1 2">JCM 16244</strain>
    </source>
</reference>
<evidence type="ECO:0000313" key="1">
    <source>
        <dbReference type="EMBL" id="KRG88333.1"/>
    </source>
</evidence>
<dbReference type="RefSeq" id="WP_057639296.1">
    <property type="nucleotide sequence ID" value="NZ_LDJP01000005.1"/>
</dbReference>
<accession>A0A0R0E226</accession>
<name>A0A0R0E226_9GAMM</name>
<evidence type="ECO:0000313" key="2">
    <source>
        <dbReference type="Proteomes" id="UP000050940"/>
    </source>
</evidence>
<comment type="caution">
    <text evidence="1">The sequence shown here is derived from an EMBL/GenBank/DDBJ whole genome shotgun (WGS) entry which is preliminary data.</text>
</comment>
<protein>
    <submittedName>
        <fullName evidence="1">Uncharacterized protein</fullName>
    </submittedName>
</protein>
<organism evidence="1 2">
    <name type="scientific">Stenotrophomonas daejeonensis</name>
    <dbReference type="NCBI Taxonomy" id="659018"/>
    <lineage>
        <taxon>Bacteria</taxon>
        <taxon>Pseudomonadati</taxon>
        <taxon>Pseudomonadota</taxon>
        <taxon>Gammaproteobacteria</taxon>
        <taxon>Lysobacterales</taxon>
        <taxon>Lysobacteraceae</taxon>
        <taxon>Stenotrophomonas</taxon>
    </lineage>
</organism>
<keyword evidence="2" id="KW-1185">Reference proteome</keyword>
<dbReference type="Proteomes" id="UP000050940">
    <property type="component" value="Unassembled WGS sequence"/>
</dbReference>
<dbReference type="OrthoDB" id="6039569at2"/>
<dbReference type="AlphaFoldDB" id="A0A0R0E226"/>